<evidence type="ECO:0000313" key="1">
    <source>
        <dbReference type="EMBL" id="QCD78751.1"/>
    </source>
</evidence>
<sequence length="88" mass="9618">MPTKQGVGKDLKRVRATLIGSGSTSRVKKPEVSLIELLETTVCRDIEISLAESLVSSIDNMEPNSMIKAMLEFNSKALILGRRMGTLL</sequence>
<name>A0A4D6KWA7_VIGUN</name>
<dbReference type="Proteomes" id="UP000501690">
    <property type="component" value="Linkage Group LG1"/>
</dbReference>
<reference evidence="1 2" key="1">
    <citation type="submission" date="2019-04" db="EMBL/GenBank/DDBJ databases">
        <title>An improved genome assembly and genetic linkage map for asparagus bean, Vigna unguiculata ssp. sesquipedialis.</title>
        <authorList>
            <person name="Xia Q."/>
            <person name="Zhang R."/>
            <person name="Dong Y."/>
        </authorList>
    </citation>
    <scope>NUCLEOTIDE SEQUENCE [LARGE SCALE GENOMIC DNA]</scope>
    <source>
        <tissue evidence="1">Leaf</tissue>
    </source>
</reference>
<dbReference type="EMBL" id="CP039345">
    <property type="protein sequence ID" value="QCD78751.1"/>
    <property type="molecule type" value="Genomic_DNA"/>
</dbReference>
<gene>
    <name evidence="1" type="ORF">DEO72_LG1g2387</name>
</gene>
<protein>
    <submittedName>
        <fullName evidence="1">Uncharacterized protein</fullName>
    </submittedName>
</protein>
<dbReference type="AlphaFoldDB" id="A0A4D6KWA7"/>
<keyword evidence="2" id="KW-1185">Reference proteome</keyword>
<accession>A0A4D6KWA7</accession>
<evidence type="ECO:0000313" key="2">
    <source>
        <dbReference type="Proteomes" id="UP000501690"/>
    </source>
</evidence>
<proteinExistence type="predicted"/>
<organism evidence="1 2">
    <name type="scientific">Vigna unguiculata</name>
    <name type="common">Cowpea</name>
    <dbReference type="NCBI Taxonomy" id="3917"/>
    <lineage>
        <taxon>Eukaryota</taxon>
        <taxon>Viridiplantae</taxon>
        <taxon>Streptophyta</taxon>
        <taxon>Embryophyta</taxon>
        <taxon>Tracheophyta</taxon>
        <taxon>Spermatophyta</taxon>
        <taxon>Magnoliopsida</taxon>
        <taxon>eudicotyledons</taxon>
        <taxon>Gunneridae</taxon>
        <taxon>Pentapetalae</taxon>
        <taxon>rosids</taxon>
        <taxon>fabids</taxon>
        <taxon>Fabales</taxon>
        <taxon>Fabaceae</taxon>
        <taxon>Papilionoideae</taxon>
        <taxon>50 kb inversion clade</taxon>
        <taxon>NPAAA clade</taxon>
        <taxon>indigoferoid/millettioid clade</taxon>
        <taxon>Phaseoleae</taxon>
        <taxon>Vigna</taxon>
    </lineage>
</organism>